<dbReference type="EMBL" id="CP094534">
    <property type="protein sequence ID" value="UOE36055.1"/>
    <property type="molecule type" value="Genomic_DNA"/>
</dbReference>
<sequence length="95" mass="10398">MSSESSFDQLVDVINSSADIPKLYANEVTGALSPVDITLLLFQNDRSIASLNIPLGVAKKIQRMLGEMLTEFEKVSETTVKSSRELSDKFKGSSE</sequence>
<protein>
    <recommendedName>
        <fullName evidence="3">DUF3467 domain-containing protein</fullName>
    </recommendedName>
</protein>
<evidence type="ECO:0000313" key="1">
    <source>
        <dbReference type="EMBL" id="UOE36055.1"/>
    </source>
</evidence>
<keyword evidence="2" id="KW-1185">Reference proteome</keyword>
<evidence type="ECO:0000313" key="2">
    <source>
        <dbReference type="Proteomes" id="UP000831390"/>
    </source>
</evidence>
<name>A0ABY4BHE8_9BACT</name>
<evidence type="ECO:0008006" key="3">
    <source>
        <dbReference type="Google" id="ProtNLM"/>
    </source>
</evidence>
<organism evidence="1 2">
    <name type="scientific">Hymenobacter monticola</name>
    <dbReference type="NCBI Taxonomy" id="1705399"/>
    <lineage>
        <taxon>Bacteria</taxon>
        <taxon>Pseudomonadati</taxon>
        <taxon>Bacteroidota</taxon>
        <taxon>Cytophagia</taxon>
        <taxon>Cytophagales</taxon>
        <taxon>Hymenobacteraceae</taxon>
        <taxon>Hymenobacter</taxon>
    </lineage>
</organism>
<reference evidence="1 2" key="1">
    <citation type="submission" date="2022-03" db="EMBL/GenBank/DDBJ databases">
        <title>Hymenobactersp. isolated from the air.</title>
        <authorList>
            <person name="Won M."/>
            <person name="Kwon S.-W."/>
        </authorList>
    </citation>
    <scope>NUCLEOTIDE SEQUENCE [LARGE SCALE GENOMIC DNA]</scope>
    <source>
        <strain evidence="1 2">KACC 22596</strain>
    </source>
</reference>
<proteinExistence type="predicted"/>
<gene>
    <name evidence="1" type="ORF">MTP16_10540</name>
</gene>
<accession>A0ABY4BHE8</accession>
<dbReference type="Proteomes" id="UP000831390">
    <property type="component" value="Chromosome"/>
</dbReference>
<dbReference type="RefSeq" id="WP_243519492.1">
    <property type="nucleotide sequence ID" value="NZ_CP094534.1"/>
</dbReference>